<dbReference type="Proteomes" id="UP000236370">
    <property type="component" value="Unassembled WGS sequence"/>
</dbReference>
<organism evidence="1 2">
    <name type="scientific">Pan troglodytes</name>
    <name type="common">Chimpanzee</name>
    <dbReference type="NCBI Taxonomy" id="9598"/>
    <lineage>
        <taxon>Eukaryota</taxon>
        <taxon>Metazoa</taxon>
        <taxon>Chordata</taxon>
        <taxon>Craniata</taxon>
        <taxon>Vertebrata</taxon>
        <taxon>Euteleostomi</taxon>
        <taxon>Mammalia</taxon>
        <taxon>Eutheria</taxon>
        <taxon>Euarchontoglires</taxon>
        <taxon>Primates</taxon>
        <taxon>Haplorrhini</taxon>
        <taxon>Catarrhini</taxon>
        <taxon>Hominidae</taxon>
        <taxon>Pan</taxon>
    </lineage>
</organism>
<proteinExistence type="predicted"/>
<dbReference type="AlphaFoldDB" id="A0A2J8PK41"/>
<evidence type="ECO:0000313" key="1">
    <source>
        <dbReference type="EMBL" id="PNI84393.1"/>
    </source>
</evidence>
<reference evidence="1 2" key="1">
    <citation type="submission" date="2017-12" db="EMBL/GenBank/DDBJ databases">
        <title>High-resolution comparative analysis of great ape genomes.</title>
        <authorList>
            <person name="Pollen A."/>
            <person name="Hastie A."/>
            <person name="Hormozdiari F."/>
            <person name="Dougherty M."/>
            <person name="Liu R."/>
            <person name="Chaisson M."/>
            <person name="Hoppe E."/>
            <person name="Hill C."/>
            <person name="Pang A."/>
            <person name="Hillier L."/>
            <person name="Baker C."/>
            <person name="Armstrong J."/>
            <person name="Shendure J."/>
            <person name="Paten B."/>
            <person name="Wilson R."/>
            <person name="Chao H."/>
            <person name="Schneider V."/>
            <person name="Ventura M."/>
            <person name="Kronenberg Z."/>
            <person name="Murali S."/>
            <person name="Gordon D."/>
            <person name="Cantsilieris S."/>
            <person name="Munson K."/>
            <person name="Nelson B."/>
            <person name="Raja A."/>
            <person name="Underwood J."/>
            <person name="Diekhans M."/>
            <person name="Fiddes I."/>
            <person name="Haussler D."/>
            <person name="Eichler E."/>
        </authorList>
    </citation>
    <scope>NUCLEOTIDE SEQUENCE [LARGE SCALE GENOMIC DNA]</scope>
    <source>
        <strain evidence="1">Yerkes chimp pedigree #C0471</strain>
    </source>
</reference>
<gene>
    <name evidence="1" type="ORF">CK820_G0002942</name>
</gene>
<comment type="caution">
    <text evidence="1">The sequence shown here is derived from an EMBL/GenBank/DDBJ whole genome shotgun (WGS) entry which is preliminary data.</text>
</comment>
<sequence length="100" mass="11214">MFLPMLLTEGVHQHTALPDRQMYTGDHHVHVTSRGSGNQWPQHLCLAPVQVITCSYHLLSMYCVSGTKLCVLYTFSCNVCDSVGHFIPTLHGKTETTRNN</sequence>
<dbReference type="EMBL" id="NBAG03000214">
    <property type="protein sequence ID" value="PNI84393.1"/>
    <property type="molecule type" value="Genomic_DNA"/>
</dbReference>
<evidence type="ECO:0000313" key="2">
    <source>
        <dbReference type="Proteomes" id="UP000236370"/>
    </source>
</evidence>
<name>A0A2J8PK41_PANTR</name>
<accession>A0A2J8PK41</accession>
<protein>
    <submittedName>
        <fullName evidence="1">GPATCH2L isoform 13</fullName>
    </submittedName>
</protein>